<evidence type="ECO:0000256" key="3">
    <source>
        <dbReference type="ARBA" id="ARBA00023163"/>
    </source>
</evidence>
<reference evidence="5 6" key="1">
    <citation type="submission" date="2024-03" db="EMBL/GenBank/DDBJ databases">
        <title>Actinomycetospora sp. OC33-EN07, a novel actinomycete isolated from wild orchid (Aerides multiflora).</title>
        <authorList>
            <person name="Suriyachadkun C."/>
        </authorList>
    </citation>
    <scope>NUCLEOTIDE SEQUENCE [LARGE SCALE GENOMIC DNA]</scope>
    <source>
        <strain evidence="5 6">OC33-EN07</strain>
    </source>
</reference>
<dbReference type="PANTHER" id="PTHR46796">
    <property type="entry name" value="HTH-TYPE TRANSCRIPTIONAL ACTIVATOR RHAS-RELATED"/>
    <property type="match status" value="1"/>
</dbReference>
<gene>
    <name evidence="5" type="ORF">WCD58_08935</name>
</gene>
<protein>
    <submittedName>
        <fullName evidence="5">AraC family transcriptional regulator</fullName>
    </submittedName>
</protein>
<evidence type="ECO:0000256" key="1">
    <source>
        <dbReference type="ARBA" id="ARBA00023015"/>
    </source>
</evidence>
<dbReference type="Gene3D" id="1.10.10.60">
    <property type="entry name" value="Homeodomain-like"/>
    <property type="match status" value="1"/>
</dbReference>
<accession>A0ABU8M1N5</accession>
<sequence>MDGYRERRVAPGVVLWSSGGAPATILPDGCLDLIWNGRGLVVAGPDGGARFNDGGGRRHVGLRFSHGRGPALLGLRADELRDTTVTLDALWGDADARELGERVADDPAGALLGVATATPPGADERFGARVFGALVRGRDVAGLADDLGTTPRTLHRRCLPVFGYGPQHLGRILRLQRALARAREGTPWADVAAVEGFADQPHLAREVRALAGTTPTGLLSG</sequence>
<dbReference type="InterPro" id="IPR050204">
    <property type="entry name" value="AraC_XylS_family_regulators"/>
</dbReference>
<dbReference type="PANTHER" id="PTHR46796:SF15">
    <property type="entry name" value="BLL1074 PROTEIN"/>
    <property type="match status" value="1"/>
</dbReference>
<dbReference type="RefSeq" id="WP_337701752.1">
    <property type="nucleotide sequence ID" value="NZ_JBBEGM010000002.1"/>
</dbReference>
<evidence type="ECO:0000259" key="4">
    <source>
        <dbReference type="PROSITE" id="PS01124"/>
    </source>
</evidence>
<evidence type="ECO:0000313" key="5">
    <source>
        <dbReference type="EMBL" id="MEJ2861279.1"/>
    </source>
</evidence>
<dbReference type="Pfam" id="PF12833">
    <property type="entry name" value="HTH_18"/>
    <property type="match status" value="1"/>
</dbReference>
<proteinExistence type="predicted"/>
<keyword evidence="3" id="KW-0804">Transcription</keyword>
<name>A0ABU8M1N5_9PSEU</name>
<dbReference type="SMART" id="SM00342">
    <property type="entry name" value="HTH_ARAC"/>
    <property type="match status" value="1"/>
</dbReference>
<evidence type="ECO:0000313" key="6">
    <source>
        <dbReference type="Proteomes" id="UP001369736"/>
    </source>
</evidence>
<feature type="domain" description="HTH araC/xylS-type" evidence="4">
    <location>
        <begin position="124"/>
        <end position="221"/>
    </location>
</feature>
<dbReference type="Proteomes" id="UP001369736">
    <property type="component" value="Unassembled WGS sequence"/>
</dbReference>
<keyword evidence="6" id="KW-1185">Reference proteome</keyword>
<dbReference type="InterPro" id="IPR018060">
    <property type="entry name" value="HTH_AraC"/>
</dbReference>
<keyword evidence="2" id="KW-0238">DNA-binding</keyword>
<evidence type="ECO:0000256" key="2">
    <source>
        <dbReference type="ARBA" id="ARBA00023125"/>
    </source>
</evidence>
<dbReference type="EMBL" id="JBBEGM010000002">
    <property type="protein sequence ID" value="MEJ2861279.1"/>
    <property type="molecule type" value="Genomic_DNA"/>
</dbReference>
<keyword evidence="1" id="KW-0805">Transcription regulation</keyword>
<dbReference type="PROSITE" id="PS01124">
    <property type="entry name" value="HTH_ARAC_FAMILY_2"/>
    <property type="match status" value="1"/>
</dbReference>
<comment type="caution">
    <text evidence="5">The sequence shown here is derived from an EMBL/GenBank/DDBJ whole genome shotgun (WGS) entry which is preliminary data.</text>
</comment>
<organism evidence="5 6">
    <name type="scientific">Actinomycetospora flava</name>
    <dbReference type="NCBI Taxonomy" id="3129232"/>
    <lineage>
        <taxon>Bacteria</taxon>
        <taxon>Bacillati</taxon>
        <taxon>Actinomycetota</taxon>
        <taxon>Actinomycetes</taxon>
        <taxon>Pseudonocardiales</taxon>
        <taxon>Pseudonocardiaceae</taxon>
        <taxon>Actinomycetospora</taxon>
    </lineage>
</organism>